<evidence type="ECO:0000313" key="2">
    <source>
        <dbReference type="Proteomes" id="UP000250235"/>
    </source>
</evidence>
<name>A0A2Z7C9M7_9LAMI</name>
<protein>
    <submittedName>
        <fullName evidence="1">Uncharacterized protein</fullName>
    </submittedName>
</protein>
<dbReference type="Proteomes" id="UP000250235">
    <property type="component" value="Unassembled WGS sequence"/>
</dbReference>
<dbReference type="AlphaFoldDB" id="A0A2Z7C9M7"/>
<dbReference type="EMBL" id="KQ997831">
    <property type="protein sequence ID" value="KZV43731.1"/>
    <property type="molecule type" value="Genomic_DNA"/>
</dbReference>
<evidence type="ECO:0000313" key="1">
    <source>
        <dbReference type="EMBL" id="KZV43731.1"/>
    </source>
</evidence>
<accession>A0A2Z7C9M7</accession>
<gene>
    <name evidence="1" type="ORF">F511_44344</name>
</gene>
<sequence length="73" mass="8042">MKIKHVAEATIQWEIGEGKLPSGLLHHFCAIWGPPTSNVASFIEQGRWNIDQLLQVILGNAIDQVLKVPIALS</sequence>
<organism evidence="1 2">
    <name type="scientific">Dorcoceras hygrometricum</name>
    <dbReference type="NCBI Taxonomy" id="472368"/>
    <lineage>
        <taxon>Eukaryota</taxon>
        <taxon>Viridiplantae</taxon>
        <taxon>Streptophyta</taxon>
        <taxon>Embryophyta</taxon>
        <taxon>Tracheophyta</taxon>
        <taxon>Spermatophyta</taxon>
        <taxon>Magnoliopsida</taxon>
        <taxon>eudicotyledons</taxon>
        <taxon>Gunneridae</taxon>
        <taxon>Pentapetalae</taxon>
        <taxon>asterids</taxon>
        <taxon>lamiids</taxon>
        <taxon>Lamiales</taxon>
        <taxon>Gesneriaceae</taxon>
        <taxon>Didymocarpoideae</taxon>
        <taxon>Trichosporeae</taxon>
        <taxon>Loxocarpinae</taxon>
        <taxon>Dorcoceras</taxon>
    </lineage>
</organism>
<reference evidence="1 2" key="1">
    <citation type="journal article" date="2015" name="Proc. Natl. Acad. Sci. U.S.A.">
        <title>The resurrection genome of Boea hygrometrica: A blueprint for survival of dehydration.</title>
        <authorList>
            <person name="Xiao L."/>
            <person name="Yang G."/>
            <person name="Zhang L."/>
            <person name="Yang X."/>
            <person name="Zhao S."/>
            <person name="Ji Z."/>
            <person name="Zhou Q."/>
            <person name="Hu M."/>
            <person name="Wang Y."/>
            <person name="Chen M."/>
            <person name="Xu Y."/>
            <person name="Jin H."/>
            <person name="Xiao X."/>
            <person name="Hu G."/>
            <person name="Bao F."/>
            <person name="Hu Y."/>
            <person name="Wan P."/>
            <person name="Li L."/>
            <person name="Deng X."/>
            <person name="Kuang T."/>
            <person name="Xiang C."/>
            <person name="Zhu J.K."/>
            <person name="Oliver M.J."/>
            <person name="He Y."/>
        </authorList>
    </citation>
    <scope>NUCLEOTIDE SEQUENCE [LARGE SCALE GENOMIC DNA]</scope>
    <source>
        <strain evidence="2">cv. XS01</strain>
    </source>
</reference>
<proteinExistence type="predicted"/>
<keyword evidence="2" id="KW-1185">Reference proteome</keyword>